<feature type="compositionally biased region" description="Low complexity" evidence="1">
    <location>
        <begin position="41"/>
        <end position="56"/>
    </location>
</feature>
<evidence type="ECO:0000313" key="3">
    <source>
        <dbReference type="Proteomes" id="UP001459277"/>
    </source>
</evidence>
<gene>
    <name evidence="2" type="ORF">SO802_034415</name>
</gene>
<feature type="compositionally biased region" description="Basic and acidic residues" evidence="1">
    <location>
        <begin position="141"/>
        <end position="161"/>
    </location>
</feature>
<organism evidence="2 3">
    <name type="scientific">Lithocarpus litseifolius</name>
    <dbReference type="NCBI Taxonomy" id="425828"/>
    <lineage>
        <taxon>Eukaryota</taxon>
        <taxon>Viridiplantae</taxon>
        <taxon>Streptophyta</taxon>
        <taxon>Embryophyta</taxon>
        <taxon>Tracheophyta</taxon>
        <taxon>Spermatophyta</taxon>
        <taxon>Magnoliopsida</taxon>
        <taxon>eudicotyledons</taxon>
        <taxon>Gunneridae</taxon>
        <taxon>Pentapetalae</taxon>
        <taxon>rosids</taxon>
        <taxon>fabids</taxon>
        <taxon>Fagales</taxon>
        <taxon>Fagaceae</taxon>
        <taxon>Lithocarpus</taxon>
    </lineage>
</organism>
<keyword evidence="3" id="KW-1185">Reference proteome</keyword>
<feature type="region of interest" description="Disordered" evidence="1">
    <location>
        <begin position="1"/>
        <end position="56"/>
    </location>
</feature>
<feature type="compositionally biased region" description="Polar residues" evidence="1">
    <location>
        <begin position="127"/>
        <end position="140"/>
    </location>
</feature>
<dbReference type="Proteomes" id="UP001459277">
    <property type="component" value="Unassembled WGS sequence"/>
</dbReference>
<name>A0AAW2BFV6_9ROSI</name>
<reference evidence="2 3" key="1">
    <citation type="submission" date="2024-01" db="EMBL/GenBank/DDBJ databases">
        <title>A telomere-to-telomere, gap-free genome of sweet tea (Lithocarpus litseifolius).</title>
        <authorList>
            <person name="Zhou J."/>
        </authorList>
    </citation>
    <scope>NUCLEOTIDE SEQUENCE [LARGE SCALE GENOMIC DNA]</scope>
    <source>
        <strain evidence="2">Zhou-2022a</strain>
        <tissue evidence="2">Leaf</tissue>
    </source>
</reference>
<evidence type="ECO:0000256" key="1">
    <source>
        <dbReference type="SAM" id="MobiDB-lite"/>
    </source>
</evidence>
<feature type="region of interest" description="Disordered" evidence="1">
    <location>
        <begin position="127"/>
        <end position="161"/>
    </location>
</feature>
<sequence>MSMQNGKKGKGRGGGGGGGGGSGRGVRGVDFGLGIGYNPESNNTSPSSVPSRSAAVNSLRTGAMAQFKSKFVAASSNSQNQGLSKQFKCVCQQENITTRLCVWWFNWWRCIQTTISFRPAMSGVNTTSQISTENATQKNPESSRDKPRERRRPSGWDRTIQ</sequence>
<dbReference type="AlphaFoldDB" id="A0AAW2BFV6"/>
<evidence type="ECO:0000313" key="2">
    <source>
        <dbReference type="EMBL" id="KAK9984890.1"/>
    </source>
</evidence>
<proteinExistence type="predicted"/>
<protein>
    <submittedName>
        <fullName evidence="2">Uncharacterized protein</fullName>
    </submittedName>
</protein>
<accession>A0AAW2BFV6</accession>
<dbReference type="EMBL" id="JAZDWU010000012">
    <property type="protein sequence ID" value="KAK9984890.1"/>
    <property type="molecule type" value="Genomic_DNA"/>
</dbReference>
<comment type="caution">
    <text evidence="2">The sequence shown here is derived from an EMBL/GenBank/DDBJ whole genome shotgun (WGS) entry which is preliminary data.</text>
</comment>
<feature type="compositionally biased region" description="Gly residues" evidence="1">
    <location>
        <begin position="12"/>
        <end position="35"/>
    </location>
</feature>